<comment type="caution">
    <text evidence="2">The sequence shown here is derived from an EMBL/GenBank/DDBJ whole genome shotgun (WGS) entry which is preliminary data.</text>
</comment>
<feature type="signal peptide" evidence="1">
    <location>
        <begin position="1"/>
        <end position="22"/>
    </location>
</feature>
<proteinExistence type="predicted"/>
<gene>
    <name evidence="2" type="ORF">Baya_7851</name>
</gene>
<dbReference type="AlphaFoldDB" id="A0A556U315"/>
<keyword evidence="1" id="KW-0732">Signal</keyword>
<evidence type="ECO:0000313" key="2">
    <source>
        <dbReference type="EMBL" id="TSM20264.1"/>
    </source>
</evidence>
<dbReference type="OrthoDB" id="10539345at2759"/>
<dbReference type="EMBL" id="VCAZ01000042">
    <property type="protein sequence ID" value="TSM20264.1"/>
    <property type="molecule type" value="Genomic_DNA"/>
</dbReference>
<feature type="chain" id="PRO_5022065239" evidence="1">
    <location>
        <begin position="23"/>
        <end position="90"/>
    </location>
</feature>
<reference evidence="2 3" key="1">
    <citation type="journal article" date="2019" name="Genome Biol. Evol.">
        <title>Whole-Genome Sequencing of the Giant Devil Catfish, Bagarius yarrelli.</title>
        <authorList>
            <person name="Jiang W."/>
            <person name="Lv Y."/>
            <person name="Cheng L."/>
            <person name="Yang K."/>
            <person name="Chao B."/>
            <person name="Wang X."/>
            <person name="Li Y."/>
            <person name="Pan X."/>
            <person name="You X."/>
            <person name="Zhang Y."/>
            <person name="Yang J."/>
            <person name="Li J."/>
            <person name="Zhang X."/>
            <person name="Liu S."/>
            <person name="Sun C."/>
            <person name="Yang J."/>
            <person name="Shi Q."/>
        </authorList>
    </citation>
    <scope>NUCLEOTIDE SEQUENCE [LARGE SCALE GENOMIC DNA]</scope>
    <source>
        <strain evidence="2">JWS20170419001</strain>
        <tissue evidence="2">Muscle</tissue>
    </source>
</reference>
<accession>A0A556U315</accession>
<evidence type="ECO:0000313" key="3">
    <source>
        <dbReference type="Proteomes" id="UP000319801"/>
    </source>
</evidence>
<name>A0A556U315_BAGYA</name>
<dbReference type="Proteomes" id="UP000319801">
    <property type="component" value="Unassembled WGS sequence"/>
</dbReference>
<evidence type="ECO:0000256" key="1">
    <source>
        <dbReference type="SAM" id="SignalP"/>
    </source>
</evidence>
<protein>
    <submittedName>
        <fullName evidence="2">Uncharacterized protein</fullName>
    </submittedName>
</protein>
<sequence>MARVGSAVCGILPLLVVVTAMAASDLFDNQLGDISYCKNQCQITIRNKKAAKLDVDLMCIPHLERSVAHAGLRRERTERHLFMDGGSGKS</sequence>
<keyword evidence="3" id="KW-1185">Reference proteome</keyword>
<organism evidence="2 3">
    <name type="scientific">Bagarius yarrelli</name>
    <name type="common">Goonch</name>
    <name type="synonym">Bagrus yarrelli</name>
    <dbReference type="NCBI Taxonomy" id="175774"/>
    <lineage>
        <taxon>Eukaryota</taxon>
        <taxon>Metazoa</taxon>
        <taxon>Chordata</taxon>
        <taxon>Craniata</taxon>
        <taxon>Vertebrata</taxon>
        <taxon>Euteleostomi</taxon>
        <taxon>Actinopterygii</taxon>
        <taxon>Neopterygii</taxon>
        <taxon>Teleostei</taxon>
        <taxon>Ostariophysi</taxon>
        <taxon>Siluriformes</taxon>
        <taxon>Sisoridae</taxon>
        <taxon>Sisorinae</taxon>
        <taxon>Bagarius</taxon>
    </lineage>
</organism>